<keyword evidence="3" id="KW-0067">ATP-binding</keyword>
<dbReference type="SUPFAM" id="SSF52540">
    <property type="entry name" value="P-loop containing nucleoside triphosphate hydrolases"/>
    <property type="match status" value="2"/>
</dbReference>
<proteinExistence type="inferred from homology"/>
<dbReference type="PANTHER" id="PTHR23077">
    <property type="entry name" value="AAA-FAMILY ATPASE"/>
    <property type="match status" value="1"/>
</dbReference>
<dbReference type="AlphaFoldDB" id="A0A9P6K2M0"/>
<sequence length="1262" mass="138419">MKDHEASPLAFEYPPPDSFFLKQRHTDTLDSNDAEAEADADTVYKDLSLLVKFEAGVNEAGGPTPQSNLRTQTLGQHLSPSPIHILCDGPGGRVSALLAPALEAVETDQSNSGTTGGSRGSVDLSAAQSDEPTNSRSNSTIFSSKGKPFHATFSTNTGGFSSTRRVEAMDSLQQYALPQVNDDVATAGNGDDHAIDDGCLLSADGGPTALPASHLSNMPPFDRQHRFARRDYTSPTYLEDFVSTRRGSINDKNWTTSRRRRRRKGIGGCQSPLLGMKSIHRLNLVQCMESIDRNSRINMRWDADEGRNISGVGVGVCRSGCGSEVGDGVEEFSQMTVSSSVSKSTNATKSNNVQLIPMSHHGHGHSQVPRRPRKPRPVSEGVYGPDTFQESLEILKYVPERPRGHCHIYVGLGLSLQFEVGGGSNIQGDNSQAIFDYTHIFERTIQDYSNYHFKTLFSHCANTNANLQSFLLHCLKSSNSGDMDLTLIRQEAPTQEQKGAIRQAVHNGCWVHPTTLIDLRVPALGVVAVQHPLLFDGATTYQQCLPLESIPQGSIRLSGWTVEHIPLNLGGVRVEGVHVDVTLAKVAKLVVAPVNFGSNSAADSSSGWIKATNATNTDLSPQGKRSRQWISKLLEQTLRNQVVSAGSILPAKVKGQQRFFRVKEVQFTQETEHFQATRSVMVKESTVEIAQESPVCTNKEQAAHGGMDDLVKEICHFIAESFSRVDAYMKLGIPNKKAVVVSGVAGSGKKTIITACCRKMKLREFPLSLARALSNTEIIESDQAGALSHVRAVFDMALQSAPSAVVLQDLDTIAKDRGVDSQLQSSAVSILTKEIERARQGKDVFVFGVTRNRSKLPDIFTKQELFQHEFQIPIPVKAQRQHIMESLVESVEGKTKGVSEMTQRAAQMTSGYVAKDLRNMYRSALLHSLRGQTSKDDTGRQDTLGSAEWVDFAYAIETSKPSQQIEFESFGNQRPQGVFGGYRDLKRRVHQAINWPVTNPETFRRIGVRPPMGLLLYGPSGCGKTMLVQTLASESNMNFIPIKGPEIFSKYLGETEATLRRLFAMARQIAPCILFFDEMDSIGAKRGWGGDGDSSAGTNGVNERVLSTLLNEMDGVEERTGVFVIGCTNQPRAIDDALLRPGRLDQLVYVGYPSLKDREEIIATIGERIPLPKDLESRQVLAKKTVGFSPADLNALFREAAIISLRKSIDADAVTMDDIEAVIQKMALSVQDRIDKRIPEEGSSFGTDVLVPILYKEFQQER</sequence>
<evidence type="ECO:0000256" key="3">
    <source>
        <dbReference type="ARBA" id="ARBA00022840"/>
    </source>
</evidence>
<dbReference type="PROSITE" id="PS00674">
    <property type="entry name" value="AAA"/>
    <property type="match status" value="1"/>
</dbReference>
<name>A0A9P6K2M0_9FUNG</name>
<evidence type="ECO:0000256" key="2">
    <source>
        <dbReference type="ARBA" id="ARBA00022741"/>
    </source>
</evidence>
<keyword evidence="2" id="KW-0547">Nucleotide-binding</keyword>
<dbReference type="InterPro" id="IPR041569">
    <property type="entry name" value="AAA_lid_3"/>
</dbReference>
<evidence type="ECO:0000256" key="4">
    <source>
        <dbReference type="SAM" id="MobiDB-lite"/>
    </source>
</evidence>
<dbReference type="FunFam" id="3.40.50.300:FF:000661">
    <property type="entry name" value="calmodulin-interacting protein 111 isoform X1"/>
    <property type="match status" value="1"/>
</dbReference>
<dbReference type="InterPro" id="IPR050168">
    <property type="entry name" value="AAA_ATPase_domain"/>
</dbReference>
<keyword evidence="7" id="KW-1185">Reference proteome</keyword>
<evidence type="ECO:0000259" key="5">
    <source>
        <dbReference type="SMART" id="SM00382"/>
    </source>
</evidence>
<organism evidence="6 7">
    <name type="scientific">Mortierella hygrophila</name>
    <dbReference type="NCBI Taxonomy" id="979708"/>
    <lineage>
        <taxon>Eukaryota</taxon>
        <taxon>Fungi</taxon>
        <taxon>Fungi incertae sedis</taxon>
        <taxon>Mucoromycota</taxon>
        <taxon>Mortierellomycotina</taxon>
        <taxon>Mortierellomycetes</taxon>
        <taxon>Mortierellales</taxon>
        <taxon>Mortierellaceae</taxon>
        <taxon>Mortierella</taxon>
    </lineage>
</organism>
<dbReference type="InterPro" id="IPR003593">
    <property type="entry name" value="AAA+_ATPase"/>
</dbReference>
<dbReference type="Pfam" id="PF00004">
    <property type="entry name" value="AAA"/>
    <property type="match status" value="2"/>
</dbReference>
<dbReference type="Pfam" id="PF17862">
    <property type="entry name" value="AAA_lid_3"/>
    <property type="match status" value="1"/>
</dbReference>
<dbReference type="InterPro" id="IPR027417">
    <property type="entry name" value="P-loop_NTPase"/>
</dbReference>
<dbReference type="PANTHER" id="PTHR23077:SF171">
    <property type="entry name" value="NUCLEAR VALOSIN-CONTAINING PROTEIN-LIKE"/>
    <property type="match status" value="1"/>
</dbReference>
<dbReference type="InterPro" id="IPR003959">
    <property type="entry name" value="ATPase_AAA_core"/>
</dbReference>
<comment type="caution">
    <text evidence="6">The sequence shown here is derived from an EMBL/GenBank/DDBJ whole genome shotgun (WGS) entry which is preliminary data.</text>
</comment>
<feature type="compositionally biased region" description="Basic residues" evidence="4">
    <location>
        <begin position="360"/>
        <end position="376"/>
    </location>
</feature>
<feature type="region of interest" description="Disordered" evidence="4">
    <location>
        <begin position="106"/>
        <end position="156"/>
    </location>
</feature>
<dbReference type="Gene3D" id="3.40.50.300">
    <property type="entry name" value="P-loop containing nucleotide triphosphate hydrolases"/>
    <property type="match status" value="2"/>
</dbReference>
<protein>
    <recommendedName>
        <fullName evidence="5">AAA+ ATPase domain-containing protein</fullName>
    </recommendedName>
</protein>
<dbReference type="GO" id="GO:0005524">
    <property type="term" value="F:ATP binding"/>
    <property type="evidence" value="ECO:0007669"/>
    <property type="project" value="UniProtKB-KW"/>
</dbReference>
<feature type="domain" description="AAA+ ATPase" evidence="5">
    <location>
        <begin position="735"/>
        <end position="880"/>
    </location>
</feature>
<comment type="similarity">
    <text evidence="1">Belongs to the AAA ATPase family.</text>
</comment>
<dbReference type="EMBL" id="JAAAXW010000115">
    <property type="protein sequence ID" value="KAF9543361.1"/>
    <property type="molecule type" value="Genomic_DNA"/>
</dbReference>
<feature type="region of interest" description="Disordered" evidence="4">
    <location>
        <begin position="359"/>
        <end position="383"/>
    </location>
</feature>
<dbReference type="Proteomes" id="UP000723463">
    <property type="component" value="Unassembled WGS sequence"/>
</dbReference>
<dbReference type="InterPro" id="IPR003960">
    <property type="entry name" value="ATPase_AAA_CS"/>
</dbReference>
<reference evidence="6" key="1">
    <citation type="journal article" date="2020" name="Fungal Divers.">
        <title>Resolving the Mortierellaceae phylogeny through synthesis of multi-gene phylogenetics and phylogenomics.</title>
        <authorList>
            <person name="Vandepol N."/>
            <person name="Liber J."/>
            <person name="Desiro A."/>
            <person name="Na H."/>
            <person name="Kennedy M."/>
            <person name="Barry K."/>
            <person name="Grigoriev I.V."/>
            <person name="Miller A.N."/>
            <person name="O'Donnell K."/>
            <person name="Stajich J.E."/>
            <person name="Bonito G."/>
        </authorList>
    </citation>
    <scope>NUCLEOTIDE SEQUENCE</scope>
    <source>
        <strain evidence="6">NRRL 2591</strain>
    </source>
</reference>
<dbReference type="GO" id="GO:0016887">
    <property type="term" value="F:ATP hydrolysis activity"/>
    <property type="evidence" value="ECO:0007669"/>
    <property type="project" value="InterPro"/>
</dbReference>
<feature type="domain" description="AAA+ ATPase" evidence="5">
    <location>
        <begin position="1010"/>
        <end position="1154"/>
    </location>
</feature>
<dbReference type="SMART" id="SM00382">
    <property type="entry name" value="AAA"/>
    <property type="match status" value="2"/>
</dbReference>
<evidence type="ECO:0000256" key="1">
    <source>
        <dbReference type="ARBA" id="ARBA00006914"/>
    </source>
</evidence>
<dbReference type="Gene3D" id="1.10.8.60">
    <property type="match status" value="2"/>
</dbReference>
<evidence type="ECO:0000313" key="7">
    <source>
        <dbReference type="Proteomes" id="UP000723463"/>
    </source>
</evidence>
<gene>
    <name evidence="6" type="ORF">EC957_000952</name>
</gene>
<feature type="compositionally biased region" description="Polar residues" evidence="4">
    <location>
        <begin position="126"/>
        <end position="143"/>
    </location>
</feature>
<accession>A0A9P6K2M0</accession>
<evidence type="ECO:0000313" key="6">
    <source>
        <dbReference type="EMBL" id="KAF9543361.1"/>
    </source>
</evidence>